<gene>
    <name evidence="3" type="ORF">GCM10010982_38540</name>
</gene>
<feature type="domain" description="Beta-lactamase-related" evidence="2">
    <location>
        <begin position="42"/>
        <end position="322"/>
    </location>
</feature>
<proteinExistence type="predicted"/>
<evidence type="ECO:0000259" key="2">
    <source>
        <dbReference type="Pfam" id="PF00144"/>
    </source>
</evidence>
<accession>A0A917Z4H5</accession>
<evidence type="ECO:0000313" key="3">
    <source>
        <dbReference type="EMBL" id="GGO74817.1"/>
    </source>
</evidence>
<dbReference type="SUPFAM" id="SSF56601">
    <property type="entry name" value="beta-lactamase/transpeptidase-like"/>
    <property type="match status" value="1"/>
</dbReference>
<comment type="caution">
    <text evidence="3">The sequence shown here is derived from an EMBL/GenBank/DDBJ whole genome shotgun (WGS) entry which is preliminary data.</text>
</comment>
<sequence>MKGCKGHLLATVLLGCASTSWALESIHRLFETEESAPRPFSGVLLVAKGDKLLVSHHANWPENSAFEPIDKTQRFTVGAIARQITAALIMQEVDAGHLSLSHEVEEWLPEYQTHWQAKMPIRQLLSHSDGVFVSDWYQGLEGEVFAYENLGYNLAGDILESVTGKSYQELVDEVLQRCRMQTSTTYALDKPTAQSAKGFMELQPGELVPVLTGIPDDFIASSGVQASAMDLLSWNLCLHRGKLLSKQSYRQMITSSSLQPHRWGTLGHGFGVQISDQPVREYSQSGYVPGFISTLAYYPDFNISLIVLENVSWDPKDTQRAYYYHDKSRQALLAYLTRGAGRSIGQ</sequence>
<dbReference type="Proteomes" id="UP000606935">
    <property type="component" value="Unassembled WGS sequence"/>
</dbReference>
<feature type="chain" id="PRO_5037275138" description="Beta-lactamase-related domain-containing protein" evidence="1">
    <location>
        <begin position="23"/>
        <end position="346"/>
    </location>
</feature>
<dbReference type="Gene3D" id="3.40.710.10">
    <property type="entry name" value="DD-peptidase/beta-lactamase superfamily"/>
    <property type="match status" value="1"/>
</dbReference>
<evidence type="ECO:0000256" key="1">
    <source>
        <dbReference type="SAM" id="SignalP"/>
    </source>
</evidence>
<dbReference type="RefSeq" id="WP_188699114.1">
    <property type="nucleotide sequence ID" value="NZ_BMLS01000009.1"/>
</dbReference>
<protein>
    <recommendedName>
        <fullName evidence="2">Beta-lactamase-related domain-containing protein</fullName>
    </recommendedName>
</protein>
<keyword evidence="4" id="KW-1185">Reference proteome</keyword>
<dbReference type="PROSITE" id="PS51257">
    <property type="entry name" value="PROKAR_LIPOPROTEIN"/>
    <property type="match status" value="1"/>
</dbReference>
<dbReference type="PANTHER" id="PTHR46825">
    <property type="entry name" value="D-ALANYL-D-ALANINE-CARBOXYPEPTIDASE/ENDOPEPTIDASE AMPH"/>
    <property type="match status" value="1"/>
</dbReference>
<feature type="signal peptide" evidence="1">
    <location>
        <begin position="1"/>
        <end position="22"/>
    </location>
</feature>
<dbReference type="EMBL" id="BMLS01000009">
    <property type="protein sequence ID" value="GGO74817.1"/>
    <property type="molecule type" value="Genomic_DNA"/>
</dbReference>
<reference evidence="3" key="1">
    <citation type="journal article" date="2014" name="Int. J. Syst. Evol. Microbiol.">
        <title>Complete genome sequence of Corynebacterium casei LMG S-19264T (=DSM 44701T), isolated from a smear-ripened cheese.</title>
        <authorList>
            <consortium name="US DOE Joint Genome Institute (JGI-PGF)"/>
            <person name="Walter F."/>
            <person name="Albersmeier A."/>
            <person name="Kalinowski J."/>
            <person name="Ruckert C."/>
        </authorList>
    </citation>
    <scope>NUCLEOTIDE SEQUENCE</scope>
    <source>
        <strain evidence="3">CGMCC 1.7086</strain>
    </source>
</reference>
<name>A0A917Z4H5_9ALTE</name>
<dbReference type="AlphaFoldDB" id="A0A917Z4H5"/>
<dbReference type="InterPro" id="IPR050491">
    <property type="entry name" value="AmpC-like"/>
</dbReference>
<dbReference type="InterPro" id="IPR012338">
    <property type="entry name" value="Beta-lactam/transpept-like"/>
</dbReference>
<reference evidence="3" key="2">
    <citation type="submission" date="2020-09" db="EMBL/GenBank/DDBJ databases">
        <authorList>
            <person name="Sun Q."/>
            <person name="Zhou Y."/>
        </authorList>
    </citation>
    <scope>NUCLEOTIDE SEQUENCE</scope>
    <source>
        <strain evidence="3">CGMCC 1.7086</strain>
    </source>
</reference>
<dbReference type="PANTHER" id="PTHR46825:SF9">
    <property type="entry name" value="BETA-LACTAMASE-RELATED DOMAIN-CONTAINING PROTEIN"/>
    <property type="match status" value="1"/>
</dbReference>
<keyword evidence="1" id="KW-0732">Signal</keyword>
<dbReference type="Pfam" id="PF00144">
    <property type="entry name" value="Beta-lactamase"/>
    <property type="match status" value="1"/>
</dbReference>
<evidence type="ECO:0000313" key="4">
    <source>
        <dbReference type="Proteomes" id="UP000606935"/>
    </source>
</evidence>
<organism evidence="3 4">
    <name type="scientific">Bowmanella pacifica</name>
    <dbReference type="NCBI Taxonomy" id="502051"/>
    <lineage>
        <taxon>Bacteria</taxon>
        <taxon>Pseudomonadati</taxon>
        <taxon>Pseudomonadota</taxon>
        <taxon>Gammaproteobacteria</taxon>
        <taxon>Alteromonadales</taxon>
        <taxon>Alteromonadaceae</taxon>
        <taxon>Bowmanella</taxon>
    </lineage>
</organism>
<dbReference type="InterPro" id="IPR001466">
    <property type="entry name" value="Beta-lactam-related"/>
</dbReference>